<dbReference type="EMBL" id="CAUYUJ010020091">
    <property type="protein sequence ID" value="CAK0895806.1"/>
    <property type="molecule type" value="Genomic_DNA"/>
</dbReference>
<organism evidence="2 3">
    <name type="scientific">Prorocentrum cordatum</name>
    <dbReference type="NCBI Taxonomy" id="2364126"/>
    <lineage>
        <taxon>Eukaryota</taxon>
        <taxon>Sar</taxon>
        <taxon>Alveolata</taxon>
        <taxon>Dinophyceae</taxon>
        <taxon>Prorocentrales</taxon>
        <taxon>Prorocentraceae</taxon>
        <taxon>Prorocentrum</taxon>
    </lineage>
</organism>
<reference evidence="2" key="1">
    <citation type="submission" date="2023-10" db="EMBL/GenBank/DDBJ databases">
        <authorList>
            <person name="Chen Y."/>
            <person name="Shah S."/>
            <person name="Dougan E. K."/>
            <person name="Thang M."/>
            <person name="Chan C."/>
        </authorList>
    </citation>
    <scope>NUCLEOTIDE SEQUENCE [LARGE SCALE GENOMIC DNA]</scope>
</reference>
<evidence type="ECO:0000313" key="3">
    <source>
        <dbReference type="Proteomes" id="UP001189429"/>
    </source>
</evidence>
<feature type="region of interest" description="Disordered" evidence="1">
    <location>
        <begin position="85"/>
        <end position="142"/>
    </location>
</feature>
<evidence type="ECO:0000256" key="1">
    <source>
        <dbReference type="SAM" id="MobiDB-lite"/>
    </source>
</evidence>
<sequence length="142" mass="14984">EGSRSCLPRNSSLISLYDCGQNTGSLQESHCSTSDIPTGGMPGLLLLESRYALSDDDLGMANNTNSSAHTAQACRDHPKITSTCEATFSTRPGGRGRGRYRARPAAPCASGPPLEAFPARRNQNEDDVGRGRSRGSSDPGQS</sequence>
<feature type="non-terminal residue" evidence="2">
    <location>
        <position position="1"/>
    </location>
</feature>
<accession>A0ABN9XC15</accession>
<name>A0ABN9XC15_9DINO</name>
<comment type="caution">
    <text evidence="2">The sequence shown here is derived from an EMBL/GenBank/DDBJ whole genome shotgun (WGS) entry which is preliminary data.</text>
</comment>
<evidence type="ECO:0000313" key="2">
    <source>
        <dbReference type="EMBL" id="CAK0895806.1"/>
    </source>
</evidence>
<keyword evidence="3" id="KW-1185">Reference proteome</keyword>
<proteinExistence type="predicted"/>
<gene>
    <name evidence="2" type="ORF">PCOR1329_LOCUS74443</name>
</gene>
<dbReference type="Proteomes" id="UP001189429">
    <property type="component" value="Unassembled WGS sequence"/>
</dbReference>
<protein>
    <submittedName>
        <fullName evidence="2">Uncharacterized protein</fullName>
    </submittedName>
</protein>